<keyword evidence="1" id="KW-1133">Transmembrane helix</keyword>
<gene>
    <name evidence="2" type="ORF">A3H02_01540</name>
</gene>
<evidence type="ECO:0000313" key="3">
    <source>
        <dbReference type="Proteomes" id="UP000176787"/>
    </source>
</evidence>
<keyword evidence="1" id="KW-0472">Membrane</keyword>
<dbReference type="AlphaFoldDB" id="A0A1G2F5H0"/>
<dbReference type="STRING" id="1801726.A3H02_01540"/>
<evidence type="ECO:0000256" key="1">
    <source>
        <dbReference type="SAM" id="Phobius"/>
    </source>
</evidence>
<comment type="caution">
    <text evidence="2">The sequence shown here is derived from an EMBL/GenBank/DDBJ whole genome shotgun (WGS) entry which is preliminary data.</text>
</comment>
<protein>
    <submittedName>
        <fullName evidence="2">Uncharacterized protein</fullName>
    </submittedName>
</protein>
<reference evidence="2 3" key="1">
    <citation type="journal article" date="2016" name="Nat. Commun.">
        <title>Thousands of microbial genomes shed light on interconnected biogeochemical processes in an aquifer system.</title>
        <authorList>
            <person name="Anantharaman K."/>
            <person name="Brown C.T."/>
            <person name="Hug L.A."/>
            <person name="Sharon I."/>
            <person name="Castelle C.J."/>
            <person name="Probst A.J."/>
            <person name="Thomas B.C."/>
            <person name="Singh A."/>
            <person name="Wilkins M.J."/>
            <person name="Karaoz U."/>
            <person name="Brodie E.L."/>
            <person name="Williams K.H."/>
            <person name="Hubbard S.S."/>
            <person name="Banfield J.F."/>
        </authorList>
    </citation>
    <scope>NUCLEOTIDE SEQUENCE [LARGE SCALE GENOMIC DNA]</scope>
</reference>
<dbReference type="Proteomes" id="UP000176787">
    <property type="component" value="Unassembled WGS sequence"/>
</dbReference>
<accession>A0A1G2F5H0</accession>
<name>A0A1G2F5H0_9BACT</name>
<keyword evidence="1" id="KW-0812">Transmembrane</keyword>
<proteinExistence type="predicted"/>
<dbReference type="EMBL" id="MHMS01000001">
    <property type="protein sequence ID" value="OGZ32838.1"/>
    <property type="molecule type" value="Genomic_DNA"/>
</dbReference>
<evidence type="ECO:0000313" key="2">
    <source>
        <dbReference type="EMBL" id="OGZ32838.1"/>
    </source>
</evidence>
<feature type="transmembrane region" description="Helical" evidence="1">
    <location>
        <begin position="27"/>
        <end position="49"/>
    </location>
</feature>
<organism evidence="2 3">
    <name type="scientific">Candidatus Niyogibacteria bacterium RIFCSPLOWO2_12_FULL_41_13</name>
    <dbReference type="NCBI Taxonomy" id="1801726"/>
    <lineage>
        <taxon>Bacteria</taxon>
        <taxon>Candidatus Niyogiibacteriota</taxon>
    </lineage>
</organism>
<sequence length="61" mass="6858">MKFLAHIGEPVEEHPVQSPVQNQTTDVGFYFFGGIVILAASGFLVWKILKKRNGRKNISEN</sequence>